<dbReference type="Proteomes" id="UP000798662">
    <property type="component" value="Chromosome 1"/>
</dbReference>
<proteinExistence type="predicted"/>
<keyword evidence="2" id="KW-1185">Reference proteome</keyword>
<sequence>MLASTYVHLVAAKSDARVVVRMWEADLSAVSMDGANVNRQGVYNFVNYSPLALLYATARLGSNIPSLRHTRFTNTLSDNPFDVPATVIEALEAPSRAAIGQSTPFLKTLAAVVALLEADAAPLSSYAGLFACLRSSLDTNFLEISPATRAALQRSLTTRYAAFADPHVALAFYLDGIWGPARGRVAGLLWAVREEQGGRTLPELRDEAIVSLADGDAAWAARLQAELSEFLAFATQPAREETWRRLHPRAWWRLYGERFELWHPICLRLFSYPASAAGGDRAFKRLHQVHTTGRNRLFPLLVDQLTHNALNNGQLRRSDPVTNFALSSAEAKLCRFFLPADDAGGVGGGEGEEGVAGVGALGGVDAGGGVAPDANAPSAAADGAGLDSWEEQYEALPDVDPADVDAIVAQLLL</sequence>
<dbReference type="EMBL" id="CM020618">
    <property type="protein sequence ID" value="KAK1860866.1"/>
    <property type="molecule type" value="Genomic_DNA"/>
</dbReference>
<name>A0ACC3BS66_PYRYE</name>
<evidence type="ECO:0000313" key="2">
    <source>
        <dbReference type="Proteomes" id="UP000798662"/>
    </source>
</evidence>
<evidence type="ECO:0000313" key="1">
    <source>
        <dbReference type="EMBL" id="KAK1860866.1"/>
    </source>
</evidence>
<accession>A0ACC3BS66</accession>
<organism evidence="1 2">
    <name type="scientific">Pyropia yezoensis</name>
    <name type="common">Susabi-nori</name>
    <name type="synonym">Porphyra yezoensis</name>
    <dbReference type="NCBI Taxonomy" id="2788"/>
    <lineage>
        <taxon>Eukaryota</taxon>
        <taxon>Rhodophyta</taxon>
        <taxon>Bangiophyceae</taxon>
        <taxon>Bangiales</taxon>
        <taxon>Bangiaceae</taxon>
        <taxon>Pyropia</taxon>
    </lineage>
</organism>
<comment type="caution">
    <text evidence="1">The sequence shown here is derived from an EMBL/GenBank/DDBJ whole genome shotgun (WGS) entry which is preliminary data.</text>
</comment>
<protein>
    <submittedName>
        <fullName evidence="1">Uncharacterized protein</fullName>
    </submittedName>
</protein>
<gene>
    <name evidence="1" type="ORF">I4F81_003452</name>
</gene>
<reference evidence="1" key="1">
    <citation type="submission" date="2019-11" db="EMBL/GenBank/DDBJ databases">
        <title>Nori genome reveals adaptations in red seaweeds to the harsh intertidal environment.</title>
        <authorList>
            <person name="Wang D."/>
            <person name="Mao Y."/>
        </authorList>
    </citation>
    <scope>NUCLEOTIDE SEQUENCE</scope>
    <source>
        <tissue evidence="1">Gametophyte</tissue>
    </source>
</reference>